<proteinExistence type="predicted"/>
<dbReference type="EMBL" id="FOEQ01000001">
    <property type="protein sequence ID" value="SEP61054.1"/>
    <property type="molecule type" value="Genomic_DNA"/>
</dbReference>
<dbReference type="AlphaFoldDB" id="A0A1H8Z9E9"/>
<evidence type="ECO:0000256" key="1">
    <source>
        <dbReference type="SAM" id="SignalP"/>
    </source>
</evidence>
<sequence length="245" mass="26766">MRRFAALPLLFAPMIAWGDCTKNLQTWAQALHPTLSLASDFAVCKVNPADTSQVLAALPLKVNVDEYGQGDYSLDVLVADASSGKIIAHHYQEAAIVSDAVQFSGLTLDTARYQLAPGLRAFGVRIRHTGSSRVNPFSSETLSLYVNDGSQLRQITRHLVVSESHGEWDGVCAGEFDEIKRTLAMGKPGKDGFSKLRVTEISTGSQSVPKGADDCQEIERATQTKRFSLNYDGGRYEVPKGLRFE</sequence>
<reference evidence="2 5" key="2">
    <citation type="submission" date="2024-01" db="EMBL/GenBank/DDBJ databases">
        <title>Unpublished Manusciprt.</title>
        <authorList>
            <person name="Duman M."/>
            <person name="Valdes E.G."/>
            <person name="Ajmi N."/>
            <person name="Altun S."/>
            <person name="Saticioglu I.B."/>
        </authorList>
    </citation>
    <scope>NUCLEOTIDE SEQUENCE [LARGE SCALE GENOMIC DNA]</scope>
    <source>
        <strain evidence="2 5">139P</strain>
    </source>
</reference>
<evidence type="ECO:0000313" key="4">
    <source>
        <dbReference type="Proteomes" id="UP000199221"/>
    </source>
</evidence>
<evidence type="ECO:0000313" key="3">
    <source>
        <dbReference type="EMBL" id="SEP61054.1"/>
    </source>
</evidence>
<keyword evidence="1" id="KW-0732">Signal</keyword>
<dbReference type="Proteomes" id="UP000199221">
    <property type="component" value="Unassembled WGS sequence"/>
</dbReference>
<evidence type="ECO:0008006" key="6">
    <source>
        <dbReference type="Google" id="ProtNLM"/>
    </source>
</evidence>
<gene>
    <name evidence="3" type="ORF">SAMN05216230_10161</name>
    <name evidence="2" type="ORF">V0R55_11205</name>
</gene>
<reference evidence="3 4" key="1">
    <citation type="submission" date="2016-10" db="EMBL/GenBank/DDBJ databases">
        <authorList>
            <person name="de Groot N.N."/>
        </authorList>
    </citation>
    <scope>NUCLEOTIDE SEQUENCE [LARGE SCALE GENOMIC DNA]</scope>
    <source>
        <strain evidence="3 4">LMG 27941</strain>
    </source>
</reference>
<keyword evidence="5" id="KW-1185">Reference proteome</keyword>
<name>A0A1H8Z9E9_9PSED</name>
<protein>
    <recommendedName>
        <fullName evidence="6">Multidrug ABC transporter ATPase</fullName>
    </recommendedName>
</protein>
<evidence type="ECO:0000313" key="2">
    <source>
        <dbReference type="EMBL" id="MEE1880731.1"/>
    </source>
</evidence>
<dbReference type="Proteomes" id="UP001329505">
    <property type="component" value="Unassembled WGS sequence"/>
</dbReference>
<dbReference type="EMBL" id="JAZDQQ010000008">
    <property type="protein sequence ID" value="MEE1880731.1"/>
    <property type="molecule type" value="Genomic_DNA"/>
</dbReference>
<accession>A0A1H8Z9E9</accession>
<dbReference type="RefSeq" id="WP_094009930.1">
    <property type="nucleotide sequence ID" value="NZ_FOEQ01000001.1"/>
</dbReference>
<feature type="chain" id="PRO_5011777885" description="Multidrug ABC transporter ATPase" evidence="1">
    <location>
        <begin position="19"/>
        <end position="245"/>
    </location>
</feature>
<organism evidence="3 4">
    <name type="scientific">Pseudomonas soli</name>
    <dbReference type="NCBI Taxonomy" id="1306993"/>
    <lineage>
        <taxon>Bacteria</taxon>
        <taxon>Pseudomonadati</taxon>
        <taxon>Pseudomonadota</taxon>
        <taxon>Gammaproteobacteria</taxon>
        <taxon>Pseudomonadales</taxon>
        <taxon>Pseudomonadaceae</taxon>
        <taxon>Pseudomonas</taxon>
    </lineage>
</organism>
<evidence type="ECO:0000313" key="5">
    <source>
        <dbReference type="Proteomes" id="UP001329505"/>
    </source>
</evidence>
<feature type="signal peptide" evidence="1">
    <location>
        <begin position="1"/>
        <end position="18"/>
    </location>
</feature>